<dbReference type="CDD" id="cd16332">
    <property type="entry name" value="Prp-like"/>
    <property type="match status" value="1"/>
</dbReference>
<dbReference type="SUPFAM" id="SSF118010">
    <property type="entry name" value="TM1457-like"/>
    <property type="match status" value="1"/>
</dbReference>
<dbReference type="GO" id="GO:0006508">
    <property type="term" value="P:proteolysis"/>
    <property type="evidence" value="ECO:0007669"/>
    <property type="project" value="UniProtKB-KW"/>
</dbReference>
<name>A0A1Z5IZI9_9LACO</name>
<dbReference type="AlphaFoldDB" id="A0A1Z5IZI9"/>
<evidence type="ECO:0000256" key="3">
    <source>
        <dbReference type="ARBA" id="ARBA00022801"/>
    </source>
</evidence>
<evidence type="ECO:0000256" key="4">
    <source>
        <dbReference type="ARBA" id="ARBA00022807"/>
    </source>
</evidence>
<dbReference type="GO" id="GO:0008234">
    <property type="term" value="F:cysteine-type peptidase activity"/>
    <property type="evidence" value="ECO:0007669"/>
    <property type="project" value="UniProtKB-KW"/>
</dbReference>
<evidence type="ECO:0000256" key="6">
    <source>
        <dbReference type="ARBA" id="ARBA00044538"/>
    </source>
</evidence>
<dbReference type="Gene3D" id="3.30.70.1490">
    <property type="entry name" value="Cysteine protease Prp"/>
    <property type="match status" value="1"/>
</dbReference>
<comment type="similarity">
    <text evidence="5">Belongs to the Prp family.</text>
</comment>
<gene>
    <name evidence="7" type="ORF">IWT25_02543</name>
</gene>
<evidence type="ECO:0000313" key="8">
    <source>
        <dbReference type="Proteomes" id="UP000198414"/>
    </source>
</evidence>
<dbReference type="GO" id="GO:0042254">
    <property type="term" value="P:ribosome biogenesis"/>
    <property type="evidence" value="ECO:0007669"/>
    <property type="project" value="UniProtKB-KW"/>
</dbReference>
<comment type="caution">
    <text evidence="7">The sequence shown here is derived from an EMBL/GenBank/DDBJ whole genome shotgun (WGS) entry which is preliminary data.</text>
</comment>
<keyword evidence="1" id="KW-0690">Ribosome biogenesis</keyword>
<dbReference type="InterPro" id="IPR036764">
    <property type="entry name" value="Peptidase_Prp_sf"/>
</dbReference>
<keyword evidence="3" id="KW-0378">Hydrolase</keyword>
<proteinExistence type="inferred from homology"/>
<accession>A0A1Z5IZI9</accession>
<evidence type="ECO:0000256" key="5">
    <source>
        <dbReference type="ARBA" id="ARBA00044503"/>
    </source>
</evidence>
<dbReference type="EMBL" id="BCMI01000043">
    <property type="protein sequence ID" value="GAX07195.1"/>
    <property type="molecule type" value="Genomic_DNA"/>
</dbReference>
<dbReference type="RefSeq" id="WP_180949817.1">
    <property type="nucleotide sequence ID" value="NZ_BCMI01000043.1"/>
</dbReference>
<protein>
    <recommendedName>
        <fullName evidence="6">Ribosomal processing cysteine protease Prp</fullName>
    </recommendedName>
</protein>
<evidence type="ECO:0000256" key="1">
    <source>
        <dbReference type="ARBA" id="ARBA00022517"/>
    </source>
</evidence>
<evidence type="ECO:0000313" key="7">
    <source>
        <dbReference type="EMBL" id="GAX07195.1"/>
    </source>
</evidence>
<dbReference type="Pfam" id="PF04327">
    <property type="entry name" value="Peptidase_Prp"/>
    <property type="match status" value="1"/>
</dbReference>
<dbReference type="Proteomes" id="UP000198414">
    <property type="component" value="Unassembled WGS sequence"/>
</dbReference>
<dbReference type="InterPro" id="IPR007422">
    <property type="entry name" value="Peptidase_Prp"/>
</dbReference>
<keyword evidence="2" id="KW-0645">Protease</keyword>
<sequence>MITVTMSHQKARMSAFDNTVIEITGHAMNAPYGHDIVCAAVSVLYSAVANHITSSRVDDFDGKVTMVVNSLDVGNIRLIETFTDTIKELSQQYPDNVQLIDGD</sequence>
<evidence type="ECO:0000256" key="2">
    <source>
        <dbReference type="ARBA" id="ARBA00022670"/>
    </source>
</evidence>
<keyword evidence="4" id="KW-0788">Thiol protease</keyword>
<reference evidence="7 8" key="1">
    <citation type="submission" date="2015-11" db="EMBL/GenBank/DDBJ databases">
        <title>Draft genome sequences of new species of the genus Lactobacillus isolated from orchardgrass silage.</title>
        <authorList>
            <person name="Tohno M."/>
            <person name="Tanizawa Y."/>
            <person name="Arita M."/>
        </authorList>
    </citation>
    <scope>NUCLEOTIDE SEQUENCE [LARGE SCALE GENOMIC DNA]</scope>
    <source>
        <strain evidence="7 8">IWT25</strain>
    </source>
</reference>
<organism evidence="7 8">
    <name type="scientific">Secundilactobacillus pentosiphilus</name>
    <dbReference type="NCBI Taxonomy" id="1714682"/>
    <lineage>
        <taxon>Bacteria</taxon>
        <taxon>Bacillati</taxon>
        <taxon>Bacillota</taxon>
        <taxon>Bacilli</taxon>
        <taxon>Lactobacillales</taxon>
        <taxon>Lactobacillaceae</taxon>
        <taxon>Secundilactobacillus</taxon>
    </lineage>
</organism>